<evidence type="ECO:0000256" key="1">
    <source>
        <dbReference type="SAM" id="Phobius"/>
    </source>
</evidence>
<feature type="transmembrane region" description="Helical" evidence="1">
    <location>
        <begin position="308"/>
        <end position="327"/>
    </location>
</feature>
<keyword evidence="3" id="KW-1185">Reference proteome</keyword>
<dbReference type="EMBL" id="ML978320">
    <property type="protein sequence ID" value="KAF2023867.1"/>
    <property type="molecule type" value="Genomic_DNA"/>
</dbReference>
<keyword evidence="1" id="KW-1133">Transmembrane helix</keyword>
<evidence type="ECO:0000313" key="3">
    <source>
        <dbReference type="Proteomes" id="UP000799777"/>
    </source>
</evidence>
<dbReference type="Proteomes" id="UP000799777">
    <property type="component" value="Unassembled WGS sequence"/>
</dbReference>
<feature type="transmembrane region" description="Helical" evidence="1">
    <location>
        <begin position="274"/>
        <end position="293"/>
    </location>
</feature>
<reference evidence="2" key="1">
    <citation type="journal article" date="2020" name="Stud. Mycol.">
        <title>101 Dothideomycetes genomes: a test case for predicting lifestyles and emergence of pathogens.</title>
        <authorList>
            <person name="Haridas S."/>
            <person name="Albert R."/>
            <person name="Binder M."/>
            <person name="Bloem J."/>
            <person name="Labutti K."/>
            <person name="Salamov A."/>
            <person name="Andreopoulos B."/>
            <person name="Baker S."/>
            <person name="Barry K."/>
            <person name="Bills G."/>
            <person name="Bluhm B."/>
            <person name="Cannon C."/>
            <person name="Castanera R."/>
            <person name="Culley D."/>
            <person name="Daum C."/>
            <person name="Ezra D."/>
            <person name="Gonzalez J."/>
            <person name="Henrissat B."/>
            <person name="Kuo A."/>
            <person name="Liang C."/>
            <person name="Lipzen A."/>
            <person name="Lutzoni F."/>
            <person name="Magnuson J."/>
            <person name="Mondo S."/>
            <person name="Nolan M."/>
            <person name="Ohm R."/>
            <person name="Pangilinan J."/>
            <person name="Park H.-J."/>
            <person name="Ramirez L."/>
            <person name="Alfaro M."/>
            <person name="Sun H."/>
            <person name="Tritt A."/>
            <person name="Yoshinaga Y."/>
            <person name="Zwiers L.-H."/>
            <person name="Turgeon B."/>
            <person name="Goodwin S."/>
            <person name="Spatafora J."/>
            <person name="Crous P."/>
            <person name="Grigoriev I."/>
        </authorList>
    </citation>
    <scope>NUCLEOTIDE SEQUENCE</scope>
    <source>
        <strain evidence="2">CBS 110217</strain>
    </source>
</reference>
<organism evidence="2 3">
    <name type="scientific">Setomelanomma holmii</name>
    <dbReference type="NCBI Taxonomy" id="210430"/>
    <lineage>
        <taxon>Eukaryota</taxon>
        <taxon>Fungi</taxon>
        <taxon>Dikarya</taxon>
        <taxon>Ascomycota</taxon>
        <taxon>Pezizomycotina</taxon>
        <taxon>Dothideomycetes</taxon>
        <taxon>Pleosporomycetidae</taxon>
        <taxon>Pleosporales</taxon>
        <taxon>Pleosporineae</taxon>
        <taxon>Phaeosphaeriaceae</taxon>
        <taxon>Setomelanomma</taxon>
    </lineage>
</organism>
<sequence>MSPSEPGIAIAAGPMVRNQGDTSFTSYPNVHRRRTERVDGLRHLTSTSLENIEHDIPPTDPAWKWDAHPLQSEALRRITCYILWIDAIGYKVLDDAANKRWPAWMGVEALIEQQHGESWNEILRYQCYMTRISNAASSEAYDTKIAKIPHWYDGNSWADYSGYIVAERDRHQKRLADLLNIVHSLRDAICQAAEASCLNELFFGDLKAKLQSLEGHYAVACLADTRGITEERLMASHSEQWWKLDKKPKEDTAPALNTVVAHAYPASTSMRANLIVIVPAVCLLSTIPAALAWKHSSSSSGTTSDSDFYQAIVGATMQLLGLLMLVWPTISHPRLTQSTWV</sequence>
<keyword evidence="1" id="KW-0812">Transmembrane</keyword>
<gene>
    <name evidence="2" type="ORF">EK21DRAFT_118359</name>
</gene>
<accession>A0A9P4LGS1</accession>
<proteinExistence type="predicted"/>
<name>A0A9P4LGS1_9PLEO</name>
<dbReference type="OrthoDB" id="3799653at2759"/>
<evidence type="ECO:0000313" key="2">
    <source>
        <dbReference type="EMBL" id="KAF2023867.1"/>
    </source>
</evidence>
<comment type="caution">
    <text evidence="2">The sequence shown here is derived from an EMBL/GenBank/DDBJ whole genome shotgun (WGS) entry which is preliminary data.</text>
</comment>
<keyword evidence="1" id="KW-0472">Membrane</keyword>
<protein>
    <submittedName>
        <fullName evidence="2">Uncharacterized protein</fullName>
    </submittedName>
</protein>
<dbReference type="AlphaFoldDB" id="A0A9P4LGS1"/>